<reference evidence="3 4" key="1">
    <citation type="journal article" date="2019" name="Int. J. Syst. Evol. Microbiol.">
        <title>The Global Catalogue of Microorganisms (GCM) 10K type strain sequencing project: providing services to taxonomists for standard genome sequencing and annotation.</title>
        <authorList>
            <consortium name="The Broad Institute Genomics Platform"/>
            <consortium name="The Broad Institute Genome Sequencing Center for Infectious Disease"/>
            <person name="Wu L."/>
            <person name="Ma J."/>
        </authorList>
    </citation>
    <scope>NUCLEOTIDE SEQUENCE [LARGE SCALE GENOMIC DNA]</scope>
    <source>
        <strain evidence="3 4">JCM 13581</strain>
    </source>
</reference>
<sequence length="274" mass="27944">MSSPRGVIAAVAAAAFTAAALGSTAPPAAAAAFGIPDSAGDRWAARTVSTIGKIIWEEGGEVAGLCSGAVVDAPGGSVVATAAHCVSSPHVAVPPGDAWFVPAYDNGMGSYRKDGWKVASYHLPDGWDVNRHLHTILPHDYAFLTLETKGGRTVQQVHGANRLAFEPVDGGKRVAAFGYPAAPPYDGETLHYCAGRARLLTSPEVAEANAGGLLLERCAMTAGSSGGPWIQDYDPVTQSGTVVGVTSVGSGDGQVLGRPYPRGAADLLRRAAAG</sequence>
<evidence type="ECO:0000313" key="3">
    <source>
        <dbReference type="EMBL" id="GAA1908121.1"/>
    </source>
</evidence>
<dbReference type="Pfam" id="PF13365">
    <property type="entry name" value="Trypsin_2"/>
    <property type="match status" value="1"/>
</dbReference>
<evidence type="ECO:0000313" key="4">
    <source>
        <dbReference type="Proteomes" id="UP001501303"/>
    </source>
</evidence>
<name>A0ABN2P3G6_9ACTN</name>
<proteinExistence type="predicted"/>
<evidence type="ECO:0008006" key="5">
    <source>
        <dbReference type="Google" id="ProtNLM"/>
    </source>
</evidence>
<evidence type="ECO:0000256" key="1">
    <source>
        <dbReference type="ARBA" id="ARBA00022729"/>
    </source>
</evidence>
<comment type="caution">
    <text evidence="3">The sequence shown here is derived from an EMBL/GenBank/DDBJ whole genome shotgun (WGS) entry which is preliminary data.</text>
</comment>
<keyword evidence="1 2" id="KW-0732">Signal</keyword>
<keyword evidence="4" id="KW-1185">Reference proteome</keyword>
<dbReference type="InterPro" id="IPR043504">
    <property type="entry name" value="Peptidase_S1_PA_chymotrypsin"/>
</dbReference>
<dbReference type="SUPFAM" id="SSF50494">
    <property type="entry name" value="Trypsin-like serine proteases"/>
    <property type="match status" value="1"/>
</dbReference>
<accession>A0ABN2P3G6</accession>
<protein>
    <recommendedName>
        <fullName evidence="5">Serine protease</fullName>
    </recommendedName>
</protein>
<dbReference type="RefSeq" id="WP_344260109.1">
    <property type="nucleotide sequence ID" value="NZ_BAAAMJ010000015.1"/>
</dbReference>
<evidence type="ECO:0000256" key="2">
    <source>
        <dbReference type="SAM" id="SignalP"/>
    </source>
</evidence>
<dbReference type="InterPro" id="IPR009003">
    <property type="entry name" value="Peptidase_S1_PA"/>
</dbReference>
<organism evidence="3 4">
    <name type="scientific">Streptomyces sodiiphilus</name>
    <dbReference type="NCBI Taxonomy" id="226217"/>
    <lineage>
        <taxon>Bacteria</taxon>
        <taxon>Bacillati</taxon>
        <taxon>Actinomycetota</taxon>
        <taxon>Actinomycetes</taxon>
        <taxon>Kitasatosporales</taxon>
        <taxon>Streptomycetaceae</taxon>
        <taxon>Streptomyces</taxon>
    </lineage>
</organism>
<dbReference type="Proteomes" id="UP001501303">
    <property type="component" value="Unassembled WGS sequence"/>
</dbReference>
<dbReference type="InterPro" id="IPR050966">
    <property type="entry name" value="Glutamyl_endopeptidase"/>
</dbReference>
<dbReference type="EMBL" id="BAAAMJ010000015">
    <property type="protein sequence ID" value="GAA1908121.1"/>
    <property type="molecule type" value="Genomic_DNA"/>
</dbReference>
<feature type="chain" id="PRO_5045665164" description="Serine protease" evidence="2">
    <location>
        <begin position="31"/>
        <end position="274"/>
    </location>
</feature>
<gene>
    <name evidence="3" type="ORF">GCM10009716_17550</name>
</gene>
<dbReference type="InterPro" id="IPR006311">
    <property type="entry name" value="TAT_signal"/>
</dbReference>
<dbReference type="PANTHER" id="PTHR15462:SF19">
    <property type="entry name" value="PEPTIDASE S1 DOMAIN-CONTAINING PROTEIN"/>
    <property type="match status" value="1"/>
</dbReference>
<dbReference type="PROSITE" id="PS51318">
    <property type="entry name" value="TAT"/>
    <property type="match status" value="1"/>
</dbReference>
<dbReference type="Gene3D" id="2.40.10.10">
    <property type="entry name" value="Trypsin-like serine proteases"/>
    <property type="match status" value="2"/>
</dbReference>
<dbReference type="PANTHER" id="PTHR15462">
    <property type="entry name" value="SERINE PROTEASE"/>
    <property type="match status" value="1"/>
</dbReference>
<feature type="signal peptide" evidence="2">
    <location>
        <begin position="1"/>
        <end position="30"/>
    </location>
</feature>